<evidence type="ECO:0000313" key="7">
    <source>
        <dbReference type="EMBL" id="KAF7828870.1"/>
    </source>
</evidence>
<organism evidence="7 8">
    <name type="scientific">Senna tora</name>
    <dbReference type="NCBI Taxonomy" id="362788"/>
    <lineage>
        <taxon>Eukaryota</taxon>
        <taxon>Viridiplantae</taxon>
        <taxon>Streptophyta</taxon>
        <taxon>Embryophyta</taxon>
        <taxon>Tracheophyta</taxon>
        <taxon>Spermatophyta</taxon>
        <taxon>Magnoliopsida</taxon>
        <taxon>eudicotyledons</taxon>
        <taxon>Gunneridae</taxon>
        <taxon>Pentapetalae</taxon>
        <taxon>rosids</taxon>
        <taxon>fabids</taxon>
        <taxon>Fabales</taxon>
        <taxon>Fabaceae</taxon>
        <taxon>Caesalpinioideae</taxon>
        <taxon>Cassia clade</taxon>
        <taxon>Senna</taxon>
    </lineage>
</organism>
<dbReference type="InterPro" id="IPR001005">
    <property type="entry name" value="SANT/Myb"/>
</dbReference>
<feature type="region of interest" description="Disordered" evidence="5">
    <location>
        <begin position="93"/>
        <end position="126"/>
    </location>
</feature>
<evidence type="ECO:0000256" key="2">
    <source>
        <dbReference type="ARBA" id="ARBA00023015"/>
    </source>
</evidence>
<sequence length="202" mass="23345">MSVEMPKLKMPGPLDKYDGTTDPDAHIKAYMAAMLYAGATDEAMCRAFPSTLKEDAQLWFGELKQCSISSFEDLAEEFSNYFATCKKIRRQDDRVRQDDRADRRDDRWDDQADRNQQHEQNDRGRNVAGIINMAASWTPTQNKLFEKALALYDMDAADRWQNVAKTVGKSVEEVKRHYEILKEDVERIEHGQVPFPPYSKNT</sequence>
<dbReference type="SMART" id="SM00717">
    <property type="entry name" value="SANT"/>
    <property type="match status" value="1"/>
</dbReference>
<keyword evidence="3" id="KW-0804">Transcription</keyword>
<dbReference type="AlphaFoldDB" id="A0A834TUL9"/>
<feature type="compositionally biased region" description="Basic and acidic residues" evidence="5">
    <location>
        <begin position="93"/>
        <end position="125"/>
    </location>
</feature>
<accession>A0A834TUL9</accession>
<dbReference type="PANTHER" id="PTHR43952">
    <property type="entry name" value="MYB FAMILY TRANSCRIPTION FACTOR-RELATED"/>
    <property type="match status" value="1"/>
</dbReference>
<comment type="subcellular location">
    <subcellularLocation>
        <location evidence="1">Nucleus</location>
    </subcellularLocation>
</comment>
<evidence type="ECO:0000256" key="4">
    <source>
        <dbReference type="ARBA" id="ARBA00023242"/>
    </source>
</evidence>
<dbReference type="InterPro" id="IPR044636">
    <property type="entry name" value="RADIALIS-like"/>
</dbReference>
<reference evidence="7" key="1">
    <citation type="submission" date="2020-09" db="EMBL/GenBank/DDBJ databases">
        <title>Genome-Enabled Discovery of Anthraquinone Biosynthesis in Senna tora.</title>
        <authorList>
            <person name="Kang S.-H."/>
            <person name="Pandey R.P."/>
            <person name="Lee C.-M."/>
            <person name="Sim J.-S."/>
            <person name="Jeong J.-T."/>
            <person name="Choi B.-S."/>
            <person name="Jung M."/>
            <person name="Ginzburg D."/>
            <person name="Zhao K."/>
            <person name="Won S.Y."/>
            <person name="Oh T.-J."/>
            <person name="Yu Y."/>
            <person name="Kim N.-H."/>
            <person name="Lee O.R."/>
            <person name="Lee T.-H."/>
            <person name="Bashyal P."/>
            <person name="Kim T.-S."/>
            <person name="Lee W.-H."/>
            <person name="Kawkins C."/>
            <person name="Kim C.-K."/>
            <person name="Kim J.S."/>
            <person name="Ahn B.O."/>
            <person name="Rhee S.Y."/>
            <person name="Sohng J.K."/>
        </authorList>
    </citation>
    <scope>NUCLEOTIDE SEQUENCE</scope>
    <source>
        <tissue evidence="7">Leaf</tissue>
    </source>
</reference>
<dbReference type="SUPFAM" id="SSF46689">
    <property type="entry name" value="Homeodomain-like"/>
    <property type="match status" value="1"/>
</dbReference>
<name>A0A834TUL9_9FABA</name>
<protein>
    <submittedName>
        <fullName evidence="7">Protein RADIALIS-like 1</fullName>
    </submittedName>
</protein>
<evidence type="ECO:0000259" key="6">
    <source>
        <dbReference type="PROSITE" id="PS51293"/>
    </source>
</evidence>
<dbReference type="OrthoDB" id="1436372at2759"/>
<comment type="caution">
    <text evidence="7">The sequence shown here is derived from an EMBL/GenBank/DDBJ whole genome shotgun (WGS) entry which is preliminary data.</text>
</comment>
<keyword evidence="4" id="KW-0539">Nucleus</keyword>
<proteinExistence type="predicted"/>
<dbReference type="PROSITE" id="PS51293">
    <property type="entry name" value="SANT"/>
    <property type="match status" value="1"/>
</dbReference>
<gene>
    <name evidence="7" type="ORF">G2W53_020034</name>
</gene>
<dbReference type="GO" id="GO:0005634">
    <property type="term" value="C:nucleus"/>
    <property type="evidence" value="ECO:0007669"/>
    <property type="project" value="UniProtKB-SubCell"/>
</dbReference>
<dbReference type="Proteomes" id="UP000634136">
    <property type="component" value="Unassembled WGS sequence"/>
</dbReference>
<keyword evidence="2" id="KW-0805">Transcription regulation</keyword>
<evidence type="ECO:0000256" key="1">
    <source>
        <dbReference type="ARBA" id="ARBA00004123"/>
    </source>
</evidence>
<dbReference type="EMBL" id="JAAIUW010000006">
    <property type="protein sequence ID" value="KAF7828870.1"/>
    <property type="molecule type" value="Genomic_DNA"/>
</dbReference>
<dbReference type="CDD" id="cd00167">
    <property type="entry name" value="SANT"/>
    <property type="match status" value="1"/>
</dbReference>
<dbReference type="InterPro" id="IPR017884">
    <property type="entry name" value="SANT_dom"/>
</dbReference>
<dbReference type="GO" id="GO:0003700">
    <property type="term" value="F:DNA-binding transcription factor activity"/>
    <property type="evidence" value="ECO:0007669"/>
    <property type="project" value="InterPro"/>
</dbReference>
<evidence type="ECO:0000256" key="3">
    <source>
        <dbReference type="ARBA" id="ARBA00023163"/>
    </source>
</evidence>
<dbReference type="PANTHER" id="PTHR43952:SF75">
    <property type="entry name" value="PROTEIN RADIALIS-LIKE 6"/>
    <property type="match status" value="1"/>
</dbReference>
<evidence type="ECO:0000256" key="5">
    <source>
        <dbReference type="SAM" id="MobiDB-lite"/>
    </source>
</evidence>
<dbReference type="InterPro" id="IPR009057">
    <property type="entry name" value="Homeodomain-like_sf"/>
</dbReference>
<keyword evidence="8" id="KW-1185">Reference proteome</keyword>
<dbReference type="FunFam" id="1.10.10.60:FF:000154">
    <property type="entry name" value="Transcription factor SRM1"/>
    <property type="match status" value="1"/>
</dbReference>
<evidence type="ECO:0000313" key="8">
    <source>
        <dbReference type="Proteomes" id="UP000634136"/>
    </source>
</evidence>
<dbReference type="Gene3D" id="1.10.10.60">
    <property type="entry name" value="Homeodomain-like"/>
    <property type="match status" value="1"/>
</dbReference>
<feature type="domain" description="SANT" evidence="6">
    <location>
        <begin position="132"/>
        <end position="186"/>
    </location>
</feature>